<gene>
    <name evidence="7" type="ORF">BRENAR_LOCUS188</name>
</gene>
<dbReference type="InterPro" id="IPR036910">
    <property type="entry name" value="HMG_box_dom_sf"/>
</dbReference>
<dbReference type="SUPFAM" id="SSF47095">
    <property type="entry name" value="HMG-box"/>
    <property type="match status" value="1"/>
</dbReference>
<dbReference type="Pfam" id="PF00505">
    <property type="entry name" value="HMG_box"/>
    <property type="match status" value="1"/>
</dbReference>
<dbReference type="InterPro" id="IPR050342">
    <property type="entry name" value="HMGB"/>
</dbReference>
<organism evidence="7 8">
    <name type="scientific">Brettanomyces naardenensis</name>
    <name type="common">Yeast</name>
    <dbReference type="NCBI Taxonomy" id="13370"/>
    <lineage>
        <taxon>Eukaryota</taxon>
        <taxon>Fungi</taxon>
        <taxon>Dikarya</taxon>
        <taxon>Ascomycota</taxon>
        <taxon>Saccharomycotina</taxon>
        <taxon>Pichiomycetes</taxon>
        <taxon>Pichiales</taxon>
        <taxon>Pichiaceae</taxon>
        <taxon>Brettanomyces</taxon>
    </lineage>
</organism>
<feature type="region of interest" description="Disordered" evidence="5">
    <location>
        <begin position="301"/>
        <end position="394"/>
    </location>
</feature>
<evidence type="ECO:0000313" key="8">
    <source>
        <dbReference type="Proteomes" id="UP000290900"/>
    </source>
</evidence>
<evidence type="ECO:0000256" key="4">
    <source>
        <dbReference type="PROSITE-ProRule" id="PRU00267"/>
    </source>
</evidence>
<feature type="compositionally biased region" description="Polar residues" evidence="5">
    <location>
        <begin position="47"/>
        <end position="63"/>
    </location>
</feature>
<sequence>MSELKIDQQSEPSGVAVKTAPPVTAPTVSSATASNSSSSPAKEDLQPDSSATKNPGSSSNNGNLKPKQIKQILPYETESLRLKHKCKDLKQKILDLELQNELRSISISRAKNTVKRLRFEYALLLESLERKALGLSIPDADRLVAEDLDQDNIDSLRLQDITRLLTETPLAMARSNIPPSANIMGSRNGYGNNTVGGPSAGQTILKRRRGGNGLSAAKRRLKDPNLPKRPTNAYLIFCDLGKEGVREEMEAKHPGMSVDMSKAMTEAWKQLDQEGRKPYYELYEKDKLRYQKEIKEYTEKKQLEKDATNGAIKHTPEVEEEGEEDGEGEGEGGEGEGEGEGDEEEEDGEDEREDGEARDDNDEAEKSSANTSISRAPETIKSDDITSPKKEMSI</sequence>
<reference evidence="7 8" key="1">
    <citation type="submission" date="2018-12" db="EMBL/GenBank/DDBJ databases">
        <authorList>
            <person name="Tiukova I."/>
            <person name="Dainat J."/>
        </authorList>
    </citation>
    <scope>NUCLEOTIDE SEQUENCE [LARGE SCALE GENOMIC DNA]</scope>
</reference>
<dbReference type="GO" id="GO:0003677">
    <property type="term" value="F:DNA binding"/>
    <property type="evidence" value="ECO:0007669"/>
    <property type="project" value="UniProtKB-UniRule"/>
</dbReference>
<dbReference type="InterPro" id="IPR009071">
    <property type="entry name" value="HMG_box_dom"/>
</dbReference>
<keyword evidence="2 4" id="KW-0238">DNA-binding</keyword>
<keyword evidence="3 4" id="KW-0539">Nucleus</keyword>
<dbReference type="GO" id="GO:0005634">
    <property type="term" value="C:nucleus"/>
    <property type="evidence" value="ECO:0007669"/>
    <property type="project" value="UniProtKB-SubCell"/>
</dbReference>
<dbReference type="CDD" id="cd22016">
    <property type="entry name" value="HMG-box_NHP10-like"/>
    <property type="match status" value="1"/>
</dbReference>
<feature type="domain" description="HMG box" evidence="6">
    <location>
        <begin position="227"/>
        <end position="298"/>
    </location>
</feature>
<dbReference type="Gene3D" id="1.10.30.10">
    <property type="entry name" value="High mobility group box domain"/>
    <property type="match status" value="1"/>
</dbReference>
<accession>A0A448YEW9</accession>
<feature type="compositionally biased region" description="Basic and acidic residues" evidence="5">
    <location>
        <begin position="378"/>
        <end position="394"/>
    </location>
</feature>
<dbReference type="InParanoid" id="A0A448YEW9"/>
<evidence type="ECO:0000256" key="1">
    <source>
        <dbReference type="ARBA" id="ARBA00004123"/>
    </source>
</evidence>
<dbReference type="EMBL" id="CAACVR010000001">
    <property type="protein sequence ID" value="VEU19451.1"/>
    <property type="molecule type" value="Genomic_DNA"/>
</dbReference>
<evidence type="ECO:0000313" key="7">
    <source>
        <dbReference type="EMBL" id="VEU19451.1"/>
    </source>
</evidence>
<dbReference type="PANTHER" id="PTHR48112:SF13">
    <property type="entry name" value="NON-HISTONE PROTEIN 10"/>
    <property type="match status" value="1"/>
</dbReference>
<evidence type="ECO:0000259" key="6">
    <source>
        <dbReference type="PROSITE" id="PS50118"/>
    </source>
</evidence>
<dbReference type="Pfam" id="PF24245">
    <property type="entry name" value="INO80F"/>
    <property type="match status" value="1"/>
</dbReference>
<feature type="region of interest" description="Disordered" evidence="5">
    <location>
        <begin position="1"/>
        <end position="69"/>
    </location>
</feature>
<feature type="compositionally biased region" description="Acidic residues" evidence="5">
    <location>
        <begin position="318"/>
        <end position="363"/>
    </location>
</feature>
<comment type="subcellular location">
    <subcellularLocation>
        <location evidence="1">Nucleus</location>
    </subcellularLocation>
</comment>
<dbReference type="SMART" id="SM00398">
    <property type="entry name" value="HMG"/>
    <property type="match status" value="1"/>
</dbReference>
<evidence type="ECO:0000256" key="5">
    <source>
        <dbReference type="SAM" id="MobiDB-lite"/>
    </source>
</evidence>
<proteinExistence type="predicted"/>
<keyword evidence="8" id="KW-1185">Reference proteome</keyword>
<feature type="compositionally biased region" description="Low complexity" evidence="5">
    <location>
        <begin position="15"/>
        <end position="40"/>
    </location>
</feature>
<feature type="DNA-binding region" description="HMG box" evidence="4">
    <location>
        <begin position="227"/>
        <end position="298"/>
    </location>
</feature>
<evidence type="ECO:0000256" key="2">
    <source>
        <dbReference type="ARBA" id="ARBA00023125"/>
    </source>
</evidence>
<dbReference type="PROSITE" id="PS50118">
    <property type="entry name" value="HMG_BOX_2"/>
    <property type="match status" value="1"/>
</dbReference>
<dbReference type="FunCoup" id="A0A448YEW9">
    <property type="interactions" value="157"/>
</dbReference>
<evidence type="ECO:0000256" key="3">
    <source>
        <dbReference type="ARBA" id="ARBA00023242"/>
    </source>
</evidence>
<dbReference type="InterPro" id="IPR056513">
    <property type="entry name" value="INO80F"/>
</dbReference>
<dbReference type="PANTHER" id="PTHR48112">
    <property type="entry name" value="HIGH MOBILITY GROUP PROTEIN DSP1"/>
    <property type="match status" value="1"/>
</dbReference>
<dbReference type="OrthoDB" id="10070927at2759"/>
<name>A0A448YEW9_BRENA</name>
<dbReference type="Proteomes" id="UP000290900">
    <property type="component" value="Unassembled WGS sequence"/>
</dbReference>
<dbReference type="STRING" id="13370.A0A448YEW9"/>
<dbReference type="AlphaFoldDB" id="A0A448YEW9"/>
<protein>
    <submittedName>
        <fullName evidence="7">DEKNAAC100670</fullName>
    </submittedName>
</protein>